<dbReference type="EMBL" id="CM039428">
    <property type="protein sequence ID" value="KAI4352844.1"/>
    <property type="molecule type" value="Genomic_DNA"/>
</dbReference>
<sequence>MVFTDYFGLDGSPANAYLLLLKALSLIPYWHYLICAAVVLIVFLYNFLEFHFLEDFFSGFRGSPVELTYNSCSQLYEGVVSKCRLLHGRYD</sequence>
<accession>A0ACB9PVI4</accession>
<dbReference type="Proteomes" id="UP000828941">
    <property type="component" value="Chromosome 3"/>
</dbReference>
<reference evidence="1 2" key="1">
    <citation type="journal article" date="2022" name="DNA Res.">
        <title>Chromosomal-level genome assembly of the orchid tree Bauhinia variegata (Leguminosae; Cercidoideae) supports the allotetraploid origin hypothesis of Bauhinia.</title>
        <authorList>
            <person name="Zhong Y."/>
            <person name="Chen Y."/>
            <person name="Zheng D."/>
            <person name="Pang J."/>
            <person name="Liu Y."/>
            <person name="Luo S."/>
            <person name="Meng S."/>
            <person name="Qian L."/>
            <person name="Wei D."/>
            <person name="Dai S."/>
            <person name="Zhou R."/>
        </authorList>
    </citation>
    <scope>NUCLEOTIDE SEQUENCE [LARGE SCALE GENOMIC DNA]</scope>
    <source>
        <strain evidence="1">BV-YZ2020</strain>
    </source>
</reference>
<proteinExistence type="predicted"/>
<organism evidence="1 2">
    <name type="scientific">Bauhinia variegata</name>
    <name type="common">Purple orchid tree</name>
    <name type="synonym">Phanera variegata</name>
    <dbReference type="NCBI Taxonomy" id="167791"/>
    <lineage>
        <taxon>Eukaryota</taxon>
        <taxon>Viridiplantae</taxon>
        <taxon>Streptophyta</taxon>
        <taxon>Embryophyta</taxon>
        <taxon>Tracheophyta</taxon>
        <taxon>Spermatophyta</taxon>
        <taxon>Magnoliopsida</taxon>
        <taxon>eudicotyledons</taxon>
        <taxon>Gunneridae</taxon>
        <taxon>Pentapetalae</taxon>
        <taxon>rosids</taxon>
        <taxon>fabids</taxon>
        <taxon>Fabales</taxon>
        <taxon>Fabaceae</taxon>
        <taxon>Cercidoideae</taxon>
        <taxon>Cercideae</taxon>
        <taxon>Bauhiniinae</taxon>
        <taxon>Bauhinia</taxon>
    </lineage>
</organism>
<protein>
    <submittedName>
        <fullName evidence="1">Uncharacterized protein</fullName>
    </submittedName>
</protein>
<comment type="caution">
    <text evidence="1">The sequence shown here is derived from an EMBL/GenBank/DDBJ whole genome shotgun (WGS) entry which is preliminary data.</text>
</comment>
<evidence type="ECO:0000313" key="2">
    <source>
        <dbReference type="Proteomes" id="UP000828941"/>
    </source>
</evidence>
<name>A0ACB9PVI4_BAUVA</name>
<evidence type="ECO:0000313" key="1">
    <source>
        <dbReference type="EMBL" id="KAI4352844.1"/>
    </source>
</evidence>
<keyword evidence="2" id="KW-1185">Reference proteome</keyword>
<gene>
    <name evidence="1" type="ORF">L6164_007058</name>
</gene>